<reference evidence="1 2" key="1">
    <citation type="submission" date="2015-09" db="EMBL/GenBank/DDBJ databases">
        <title>Draft genome of the parasitic nematode Teladorsagia circumcincta isolate WARC Sus (inbred).</title>
        <authorList>
            <person name="Mitreva M."/>
        </authorList>
    </citation>
    <scope>NUCLEOTIDE SEQUENCE [LARGE SCALE GENOMIC DNA]</scope>
    <source>
        <strain evidence="1 2">S</strain>
    </source>
</reference>
<organism evidence="1 2">
    <name type="scientific">Teladorsagia circumcincta</name>
    <name type="common">Brown stomach worm</name>
    <name type="synonym">Ostertagia circumcincta</name>
    <dbReference type="NCBI Taxonomy" id="45464"/>
    <lineage>
        <taxon>Eukaryota</taxon>
        <taxon>Metazoa</taxon>
        <taxon>Ecdysozoa</taxon>
        <taxon>Nematoda</taxon>
        <taxon>Chromadorea</taxon>
        <taxon>Rhabditida</taxon>
        <taxon>Rhabditina</taxon>
        <taxon>Rhabditomorpha</taxon>
        <taxon>Strongyloidea</taxon>
        <taxon>Trichostrongylidae</taxon>
        <taxon>Teladorsagia</taxon>
    </lineage>
</organism>
<sequence length="154" mass="17474">MITLISKSSWKILGRLQLRNCNTVINAANGTRIPTNGSLMVDFEMRSSDGKQHRQRGYCYVTDNPDIFGWEWIQKIPELVQLLQRYVCGVTIVADPAAAYREEIVAKLKDNYADVFKTGLGRCTKMKATTTKARCPLCFQKEAPRAICIRRRTG</sequence>
<evidence type="ECO:0000313" key="2">
    <source>
        <dbReference type="Proteomes" id="UP000230423"/>
    </source>
</evidence>
<name>A0A2G9TZK6_TELCI</name>
<evidence type="ECO:0000313" key="1">
    <source>
        <dbReference type="EMBL" id="PIO63404.1"/>
    </source>
</evidence>
<proteinExistence type="predicted"/>
<keyword evidence="2" id="KW-1185">Reference proteome</keyword>
<dbReference type="AlphaFoldDB" id="A0A2G9TZK6"/>
<accession>A0A2G9TZK6</accession>
<gene>
    <name evidence="1" type="ORF">TELCIR_14996</name>
</gene>
<dbReference type="Proteomes" id="UP000230423">
    <property type="component" value="Unassembled WGS sequence"/>
</dbReference>
<dbReference type="OrthoDB" id="10058156at2759"/>
<dbReference type="EMBL" id="KZ350943">
    <property type="protein sequence ID" value="PIO63404.1"/>
    <property type="molecule type" value="Genomic_DNA"/>
</dbReference>
<protein>
    <submittedName>
        <fullName evidence="1">Uncharacterized protein</fullName>
    </submittedName>
</protein>